<organism evidence="1 2">
    <name type="scientific">Desulfoplanes formicivorans</name>
    <dbReference type="NCBI Taxonomy" id="1592317"/>
    <lineage>
        <taxon>Bacteria</taxon>
        <taxon>Pseudomonadati</taxon>
        <taxon>Thermodesulfobacteriota</taxon>
        <taxon>Desulfovibrionia</taxon>
        <taxon>Desulfovibrionales</taxon>
        <taxon>Desulfoplanaceae</taxon>
        <taxon>Desulfoplanes</taxon>
    </lineage>
</organism>
<dbReference type="RefSeq" id="WP_069858868.1">
    <property type="nucleotide sequence ID" value="NZ_BDFE01000016.1"/>
</dbReference>
<gene>
    <name evidence="1" type="ORF">DPF_1595</name>
</gene>
<dbReference type="AlphaFoldDB" id="A0A194AHS7"/>
<dbReference type="EMBL" id="BDFE01000016">
    <property type="protein sequence ID" value="GAU08878.1"/>
    <property type="molecule type" value="Genomic_DNA"/>
</dbReference>
<evidence type="ECO:0000313" key="2">
    <source>
        <dbReference type="Proteomes" id="UP000095200"/>
    </source>
</evidence>
<dbReference type="OrthoDB" id="1921697at2"/>
<name>A0A194AHS7_9BACT</name>
<accession>A0A194AHS7</accession>
<comment type="caution">
    <text evidence="1">The sequence shown here is derived from an EMBL/GenBank/DDBJ whole genome shotgun (WGS) entry which is preliminary data.</text>
</comment>
<evidence type="ECO:0000313" key="1">
    <source>
        <dbReference type="EMBL" id="GAU08878.1"/>
    </source>
</evidence>
<proteinExistence type="predicted"/>
<dbReference type="Proteomes" id="UP000095200">
    <property type="component" value="Unassembled WGS sequence"/>
</dbReference>
<keyword evidence="2" id="KW-1185">Reference proteome</keyword>
<reference evidence="2" key="1">
    <citation type="submission" date="2016-06" db="EMBL/GenBank/DDBJ databases">
        <title>Draft genome sequence of Desulfoplanes formicivorans strain Pf12B.</title>
        <authorList>
            <person name="Watanabe M."/>
            <person name="Kojima H."/>
            <person name="Fukui M."/>
        </authorList>
    </citation>
    <scope>NUCLEOTIDE SEQUENCE [LARGE SCALE GENOMIC DNA]</scope>
    <source>
        <strain evidence="2">Pf12B</strain>
    </source>
</reference>
<sequence length="105" mass="12265">MDLDKLPKELIEDFFPDGFSLKDEANAITAYCFRNGMIEDLHAGEASDLLKDKSISRISNEEMKQLMIEASNKVYGLLKLKKFEPEKYDLMIKSYGLMYCRNWNR</sequence>
<protein>
    <submittedName>
        <fullName evidence="1">Uncharacterized protein</fullName>
    </submittedName>
</protein>